<accession>A0A9B0WX88</accession>
<dbReference type="Proteomes" id="UP000504623">
    <property type="component" value="Unplaced"/>
</dbReference>
<organism evidence="1 2">
    <name type="scientific">Chrysochloris asiatica</name>
    <name type="common">Cape golden mole</name>
    <dbReference type="NCBI Taxonomy" id="185453"/>
    <lineage>
        <taxon>Eukaryota</taxon>
        <taxon>Metazoa</taxon>
        <taxon>Chordata</taxon>
        <taxon>Craniata</taxon>
        <taxon>Vertebrata</taxon>
        <taxon>Euteleostomi</taxon>
        <taxon>Mammalia</taxon>
        <taxon>Eutheria</taxon>
        <taxon>Afrotheria</taxon>
        <taxon>Chrysochloridae</taxon>
        <taxon>Chrysochlorinae</taxon>
        <taxon>Chrysochloris</taxon>
    </lineage>
</organism>
<dbReference type="InterPro" id="IPR038386">
    <property type="entry name" value="Beta-thymosin_sf"/>
</dbReference>
<proteinExistence type="predicted"/>
<dbReference type="RefSeq" id="XP_006870602.1">
    <property type="nucleotide sequence ID" value="XM_006870540.1"/>
</dbReference>
<dbReference type="Gene3D" id="1.20.5.520">
    <property type="entry name" value="Single helix bin"/>
    <property type="match status" value="1"/>
</dbReference>
<gene>
    <name evidence="2" type="primary">LOC102822756</name>
</gene>
<dbReference type="AlphaFoldDB" id="A0A9B0WX88"/>
<dbReference type="GeneID" id="102822756"/>
<evidence type="ECO:0000313" key="2">
    <source>
        <dbReference type="RefSeq" id="XP_006870602.1"/>
    </source>
</evidence>
<evidence type="ECO:0000313" key="1">
    <source>
        <dbReference type="Proteomes" id="UP000504623"/>
    </source>
</evidence>
<sequence>MKEASLARLQKGRVECFLCNKPRRAEIEKFTESKLKAETQEKNPLATAFKRKIEQKKQVGES</sequence>
<name>A0A9B0WX88_CHRAS</name>
<keyword evidence="1" id="KW-1185">Reference proteome</keyword>
<reference evidence="2" key="1">
    <citation type="submission" date="2025-08" db="UniProtKB">
        <authorList>
            <consortium name="RefSeq"/>
        </authorList>
    </citation>
    <scope>IDENTIFICATION</scope>
    <source>
        <tissue evidence="2">Spleen</tissue>
    </source>
</reference>
<protein>
    <submittedName>
        <fullName evidence="2">Thymosin beta-4-like</fullName>
    </submittedName>
</protein>